<dbReference type="EMBL" id="AODH01000009">
    <property type="protein sequence ID" value="EUJ41748.1"/>
    <property type="molecule type" value="Genomic_DNA"/>
</dbReference>
<dbReference type="GO" id="GO:0005524">
    <property type="term" value="F:ATP binding"/>
    <property type="evidence" value="ECO:0007669"/>
    <property type="project" value="InterPro"/>
</dbReference>
<feature type="domain" description="PDZ" evidence="3">
    <location>
        <begin position="121"/>
        <end position="191"/>
    </location>
</feature>
<proteinExistence type="predicted"/>
<dbReference type="SUPFAM" id="SSF54211">
    <property type="entry name" value="Ribosomal protein S5 domain 2-like"/>
    <property type="match status" value="1"/>
</dbReference>
<feature type="domain" description="Lon proteolytic" evidence="2">
    <location>
        <begin position="233"/>
        <end position="314"/>
    </location>
</feature>
<evidence type="ECO:0008006" key="6">
    <source>
        <dbReference type="Google" id="ProtNLM"/>
    </source>
</evidence>
<feature type="transmembrane region" description="Helical" evidence="1">
    <location>
        <begin position="7"/>
        <end position="29"/>
    </location>
</feature>
<dbReference type="GO" id="GO:0006508">
    <property type="term" value="P:proteolysis"/>
    <property type="evidence" value="ECO:0007669"/>
    <property type="project" value="InterPro"/>
</dbReference>
<evidence type="ECO:0000313" key="5">
    <source>
        <dbReference type="Proteomes" id="UP000019243"/>
    </source>
</evidence>
<dbReference type="InterPro" id="IPR020568">
    <property type="entry name" value="Ribosomal_Su5_D2-typ_SF"/>
</dbReference>
<accession>W7D8F6</accession>
<dbReference type="Pfam" id="PF05362">
    <property type="entry name" value="Lon_C"/>
    <property type="match status" value="1"/>
</dbReference>
<dbReference type="InterPro" id="IPR008269">
    <property type="entry name" value="Lon_proteolytic"/>
</dbReference>
<dbReference type="GO" id="GO:0004176">
    <property type="term" value="F:ATP-dependent peptidase activity"/>
    <property type="evidence" value="ECO:0007669"/>
    <property type="project" value="InterPro"/>
</dbReference>
<dbReference type="PATRIC" id="fig|1265861.3.peg.517"/>
<gene>
    <name evidence="4" type="ORF">BCAMP_02655</name>
</gene>
<organism evidence="4 5">
    <name type="scientific">Brochothrix campestris FSL F6-1037</name>
    <dbReference type="NCBI Taxonomy" id="1265861"/>
    <lineage>
        <taxon>Bacteria</taxon>
        <taxon>Bacillati</taxon>
        <taxon>Bacillota</taxon>
        <taxon>Bacilli</taxon>
        <taxon>Bacillales</taxon>
        <taxon>Listeriaceae</taxon>
        <taxon>Brochothrix</taxon>
    </lineage>
</organism>
<keyword evidence="5" id="KW-1185">Reference proteome</keyword>
<dbReference type="NCBIfam" id="NF041438">
    <property type="entry name" value="SepM_fam_S16"/>
    <property type="match status" value="1"/>
</dbReference>
<dbReference type="GO" id="GO:0030163">
    <property type="term" value="P:protein catabolic process"/>
    <property type="evidence" value="ECO:0007669"/>
    <property type="project" value="InterPro"/>
</dbReference>
<dbReference type="InterPro" id="IPR036034">
    <property type="entry name" value="PDZ_sf"/>
</dbReference>
<comment type="caution">
    <text evidence="4">The sequence shown here is derived from an EMBL/GenBank/DDBJ whole genome shotgun (WGS) entry which is preliminary data.</text>
</comment>
<evidence type="ECO:0000313" key="4">
    <source>
        <dbReference type="EMBL" id="EUJ41748.1"/>
    </source>
</evidence>
<keyword evidence="1" id="KW-1133">Transmembrane helix</keyword>
<sequence>MNKTLQKLLTVIITLLLLGLIFIPVPYYITKPGTTEKLEPLISVAGKHANKTGSFSLTTIGLQHATPVTLLIASLMKYQEIDKASELRAEGETDAQFNVRQMYYMNSAKNNAVEAAFKQAGLKAEAKYNGVFVLSLVDQSDAKKLLAAGDTIHAIDGKQFKSSDEFIAYVGSRKKGSSVSLTYTKAGEMSQRSGQVKLIDIDKKGKVGIGITLVDDKEVKTTPKVTVHTEKIGGPSAGFMFSLEIYSSLAAEDLTRGYEIAGTGTIEADGTIGRIGGIEEKIVTAAKAGKDYFLAPDDEITADMKKADSSVHSNYDDALKVAKAIDTSMTIIPVKSLNDAIVTLQKLPIKKE</sequence>
<evidence type="ECO:0000259" key="2">
    <source>
        <dbReference type="Pfam" id="PF05362"/>
    </source>
</evidence>
<evidence type="ECO:0000256" key="1">
    <source>
        <dbReference type="SAM" id="Phobius"/>
    </source>
</evidence>
<dbReference type="GO" id="GO:0004252">
    <property type="term" value="F:serine-type endopeptidase activity"/>
    <property type="evidence" value="ECO:0007669"/>
    <property type="project" value="InterPro"/>
</dbReference>
<dbReference type="InterPro" id="IPR001478">
    <property type="entry name" value="PDZ"/>
</dbReference>
<dbReference type="STRING" id="1265861.BCAMP_02655"/>
<reference evidence="4 5" key="1">
    <citation type="submission" date="2012-12" db="EMBL/GenBank/DDBJ databases">
        <title>Novel taxa of Listeriaceae from agricultural environments in the United States.</title>
        <authorList>
            <person name="den Bakker H.C."/>
            <person name="Allred A."/>
            <person name="Warchocki S."/>
            <person name="Wright E.M."/>
            <person name="Burrell A."/>
            <person name="Nightingale K.K."/>
            <person name="Kephart D."/>
            <person name="Wiedmann M."/>
        </authorList>
    </citation>
    <scope>NUCLEOTIDE SEQUENCE [LARGE SCALE GENOMIC DNA]</scope>
    <source>
        <strain evidence="4 5">FSL F6-1037</strain>
    </source>
</reference>
<dbReference type="OrthoDB" id="2356897at2"/>
<evidence type="ECO:0000259" key="3">
    <source>
        <dbReference type="Pfam" id="PF13180"/>
    </source>
</evidence>
<dbReference type="InterPro" id="IPR027065">
    <property type="entry name" value="Lon_Prtase"/>
</dbReference>
<protein>
    <recommendedName>
        <fullName evidence="6">Endopeptidase La</fullName>
    </recommendedName>
</protein>
<dbReference type="Proteomes" id="UP000019243">
    <property type="component" value="Unassembled WGS sequence"/>
</dbReference>
<dbReference type="Pfam" id="PF13180">
    <property type="entry name" value="PDZ_2"/>
    <property type="match status" value="1"/>
</dbReference>
<keyword evidence="1" id="KW-0812">Transmembrane</keyword>
<dbReference type="SUPFAM" id="SSF50156">
    <property type="entry name" value="PDZ domain-like"/>
    <property type="match status" value="1"/>
</dbReference>
<dbReference type="AlphaFoldDB" id="W7D8F6"/>
<dbReference type="RefSeq" id="WP_035313358.1">
    <property type="nucleotide sequence ID" value="NZ_AODH01000009.1"/>
</dbReference>
<dbReference type="PANTHER" id="PTHR10046">
    <property type="entry name" value="ATP DEPENDENT LON PROTEASE FAMILY MEMBER"/>
    <property type="match status" value="1"/>
</dbReference>
<keyword evidence="1" id="KW-0472">Membrane</keyword>
<name>W7D8F6_9LIST</name>
<dbReference type="Gene3D" id="2.30.42.10">
    <property type="match status" value="1"/>
</dbReference>